<evidence type="ECO:0000256" key="2">
    <source>
        <dbReference type="ARBA" id="ARBA00023315"/>
    </source>
</evidence>
<protein>
    <submittedName>
        <fullName evidence="5">Acetyltransferase</fullName>
    </submittedName>
</protein>
<evidence type="ECO:0000313" key="6">
    <source>
        <dbReference type="Proteomes" id="UP000198604"/>
    </source>
</evidence>
<dbReference type="RefSeq" id="WP_093651204.1">
    <property type="nucleotide sequence ID" value="NZ_CTEN01000004.1"/>
</dbReference>
<dbReference type="InterPro" id="IPR016181">
    <property type="entry name" value="Acyl_CoA_acyltransferase"/>
</dbReference>
<dbReference type="GO" id="GO:0008999">
    <property type="term" value="F:protein-N-terminal-alanine acetyltransferase activity"/>
    <property type="evidence" value="ECO:0007669"/>
    <property type="project" value="TreeGrafter"/>
</dbReference>
<organism evidence="5 6">
    <name type="scientific">Streptococcus varani</name>
    <dbReference type="NCBI Taxonomy" id="1608583"/>
    <lineage>
        <taxon>Bacteria</taxon>
        <taxon>Bacillati</taxon>
        <taxon>Bacillota</taxon>
        <taxon>Bacilli</taxon>
        <taxon>Lactobacillales</taxon>
        <taxon>Streptococcaceae</taxon>
        <taxon>Streptococcus</taxon>
    </lineage>
</organism>
<dbReference type="SUPFAM" id="SSF55729">
    <property type="entry name" value="Acyl-CoA N-acyltransferases (Nat)"/>
    <property type="match status" value="1"/>
</dbReference>
<keyword evidence="2" id="KW-0012">Acyltransferase</keyword>
<keyword evidence="1 5" id="KW-0808">Transferase</keyword>
<dbReference type="Proteomes" id="UP000198604">
    <property type="component" value="Unassembled WGS sequence"/>
</dbReference>
<feature type="domain" description="N-acetyltransferase" evidence="4">
    <location>
        <begin position="18"/>
        <end position="185"/>
    </location>
</feature>
<sequence>MTIWTKLAAFAYLETENLLLRPFSYNDGQAFYRIVSHPENLSFIFPFKAKKEEALDLMVEMFLKNPLGKWAIEDKVNHQLIGAISFENWQEQKNQVELGYFIRKDYWGQGLATEAVKNITWLGLYQMGLSRISIIAHLENRASQRVAEKSDYVLLKQYKGSDRYSHQMRQYRHYYVTKQMLKEVEREKRKNDYH</sequence>
<dbReference type="AlphaFoldDB" id="A0A0E4H6A9"/>
<dbReference type="STRING" id="1608583.BN1356_02018"/>
<dbReference type="InterPro" id="IPR000182">
    <property type="entry name" value="GNAT_dom"/>
</dbReference>
<keyword evidence="6" id="KW-1185">Reference proteome</keyword>
<dbReference type="InterPro" id="IPR051531">
    <property type="entry name" value="N-acetyltransferase"/>
</dbReference>
<dbReference type="PROSITE" id="PS51186">
    <property type="entry name" value="GNAT"/>
    <property type="match status" value="1"/>
</dbReference>
<comment type="similarity">
    <text evidence="3">Belongs to the acetyltransferase family. RimJ subfamily.</text>
</comment>
<accession>A0A0E4H6A9</accession>
<gene>
    <name evidence="5" type="ORF">BN1356_02018</name>
</gene>
<dbReference type="CDD" id="cd04301">
    <property type="entry name" value="NAT_SF"/>
    <property type="match status" value="1"/>
</dbReference>
<evidence type="ECO:0000256" key="3">
    <source>
        <dbReference type="ARBA" id="ARBA00038502"/>
    </source>
</evidence>
<evidence type="ECO:0000256" key="1">
    <source>
        <dbReference type="ARBA" id="ARBA00022679"/>
    </source>
</evidence>
<dbReference type="Gene3D" id="3.40.630.30">
    <property type="match status" value="1"/>
</dbReference>
<reference evidence="6" key="1">
    <citation type="submission" date="2015-03" db="EMBL/GenBank/DDBJ databases">
        <authorList>
            <person name="Urmite Genomes"/>
        </authorList>
    </citation>
    <scope>NUCLEOTIDE SEQUENCE [LARGE SCALE GENOMIC DNA]</scope>
    <source>
        <strain evidence="6">FF10</strain>
    </source>
</reference>
<name>A0A0E4H6A9_9STRE</name>
<dbReference type="Pfam" id="PF13302">
    <property type="entry name" value="Acetyltransf_3"/>
    <property type="match status" value="1"/>
</dbReference>
<dbReference type="PANTHER" id="PTHR43792:SF8">
    <property type="entry name" value="[RIBOSOMAL PROTEIN US5]-ALANINE N-ACETYLTRANSFERASE"/>
    <property type="match status" value="1"/>
</dbReference>
<dbReference type="PANTHER" id="PTHR43792">
    <property type="entry name" value="GNAT FAMILY, PUTATIVE (AFU_ORTHOLOGUE AFUA_3G00765)-RELATED-RELATED"/>
    <property type="match status" value="1"/>
</dbReference>
<dbReference type="OrthoDB" id="9798081at2"/>
<proteinExistence type="inferred from homology"/>
<evidence type="ECO:0000313" key="5">
    <source>
        <dbReference type="EMBL" id="CQR25676.1"/>
    </source>
</evidence>
<dbReference type="EMBL" id="CTEN01000004">
    <property type="protein sequence ID" value="CQR25676.1"/>
    <property type="molecule type" value="Genomic_DNA"/>
</dbReference>
<evidence type="ECO:0000259" key="4">
    <source>
        <dbReference type="PROSITE" id="PS51186"/>
    </source>
</evidence>
<dbReference type="GO" id="GO:0005737">
    <property type="term" value="C:cytoplasm"/>
    <property type="evidence" value="ECO:0007669"/>
    <property type="project" value="TreeGrafter"/>
</dbReference>